<feature type="domain" description="DNA-directed RNA polymerase subunit 2 hybrid-binding" evidence="11">
    <location>
        <begin position="1077"/>
        <end position="1442"/>
    </location>
</feature>
<keyword evidence="5" id="KW-0479">Metal-binding</keyword>
<evidence type="ECO:0000256" key="10">
    <source>
        <dbReference type="SAM" id="MobiDB-lite"/>
    </source>
</evidence>
<keyword evidence="6" id="KW-0862">Zinc</keyword>
<dbReference type="SUPFAM" id="SSF64484">
    <property type="entry name" value="beta and beta-prime subunits of DNA dependent RNA-polymerase"/>
    <property type="match status" value="1"/>
</dbReference>
<evidence type="ECO:0000259" key="14">
    <source>
        <dbReference type="Pfam" id="PF04563"/>
    </source>
</evidence>
<feature type="compositionally biased region" description="Basic and acidic residues" evidence="10">
    <location>
        <begin position="356"/>
        <end position="366"/>
    </location>
</feature>
<dbReference type="InterPro" id="IPR007641">
    <property type="entry name" value="RNA_pol_Rpb2_7"/>
</dbReference>
<dbReference type="GO" id="GO:0003899">
    <property type="term" value="F:DNA-directed RNA polymerase activity"/>
    <property type="evidence" value="ECO:0007669"/>
    <property type="project" value="UniProtKB-EC"/>
</dbReference>
<dbReference type="PROSITE" id="PS01166">
    <property type="entry name" value="RNA_POL_BETA"/>
    <property type="match status" value="1"/>
</dbReference>
<evidence type="ECO:0000256" key="1">
    <source>
        <dbReference type="ARBA" id="ARBA00006835"/>
    </source>
</evidence>
<feature type="region of interest" description="Disordered" evidence="10">
    <location>
        <begin position="296"/>
        <end position="366"/>
    </location>
</feature>
<keyword evidence="7 9" id="KW-0804">Transcription</keyword>
<evidence type="ECO:0000313" key="18">
    <source>
        <dbReference type="EMBL" id="KAL2633771.1"/>
    </source>
</evidence>
<dbReference type="GO" id="GO:0046872">
    <property type="term" value="F:metal ion binding"/>
    <property type="evidence" value="ECO:0007669"/>
    <property type="project" value="UniProtKB-KW"/>
</dbReference>
<feature type="region of interest" description="Disordered" evidence="10">
    <location>
        <begin position="242"/>
        <end position="269"/>
    </location>
</feature>
<evidence type="ECO:0000256" key="8">
    <source>
        <dbReference type="ARBA" id="ARBA00048552"/>
    </source>
</evidence>
<dbReference type="Pfam" id="PF04560">
    <property type="entry name" value="RNA_pol_Rpb2_7"/>
    <property type="match status" value="1"/>
</dbReference>
<keyword evidence="2 9" id="KW-0240">DNA-directed RNA polymerase</keyword>
<feature type="domain" description="RNA polymerase beta subunit protrusion" evidence="14">
    <location>
        <begin position="403"/>
        <end position="799"/>
    </location>
</feature>
<dbReference type="Gene3D" id="2.40.50.150">
    <property type="match status" value="1"/>
</dbReference>
<evidence type="ECO:0000256" key="7">
    <source>
        <dbReference type="ARBA" id="ARBA00023163"/>
    </source>
</evidence>
<keyword evidence="4 9" id="KW-0548">Nucleotidyltransferase</keyword>
<keyword evidence="19" id="KW-1185">Reference proteome</keyword>
<proteinExistence type="inferred from homology"/>
<evidence type="ECO:0000259" key="17">
    <source>
        <dbReference type="Pfam" id="PF04567"/>
    </source>
</evidence>
<dbReference type="InterPro" id="IPR007644">
    <property type="entry name" value="RNA_pol_bsu_protrusion"/>
</dbReference>
<evidence type="ECO:0000256" key="5">
    <source>
        <dbReference type="ARBA" id="ARBA00022723"/>
    </source>
</evidence>
<comment type="caution">
    <text evidence="18">The sequence shown here is derived from an EMBL/GenBank/DDBJ whole genome shotgun (WGS) entry which is preliminary data.</text>
</comment>
<dbReference type="Pfam" id="PF04561">
    <property type="entry name" value="RNA_pol_Rpb2_2"/>
    <property type="match status" value="1"/>
</dbReference>
<dbReference type="EC" id="2.7.7.6" evidence="9"/>
<evidence type="ECO:0000256" key="3">
    <source>
        <dbReference type="ARBA" id="ARBA00022679"/>
    </source>
</evidence>
<accession>A0ABD1YT58</accession>
<name>A0ABD1YT58_9MARC</name>
<dbReference type="GO" id="GO:0000428">
    <property type="term" value="C:DNA-directed RNA polymerase complex"/>
    <property type="evidence" value="ECO:0007669"/>
    <property type="project" value="UniProtKB-KW"/>
</dbReference>
<dbReference type="CDD" id="cd00653">
    <property type="entry name" value="RNA_pol_B_RPB2"/>
    <property type="match status" value="1"/>
</dbReference>
<dbReference type="InterPro" id="IPR007645">
    <property type="entry name" value="RNA_pol_Rpb2_3"/>
</dbReference>
<dbReference type="Pfam" id="PF04566">
    <property type="entry name" value="RNA_pol_Rpb2_4"/>
    <property type="match status" value="1"/>
</dbReference>
<evidence type="ECO:0000256" key="2">
    <source>
        <dbReference type="ARBA" id="ARBA00022478"/>
    </source>
</evidence>
<comment type="function">
    <text evidence="9">DNA-dependent RNA polymerase catalyzes the transcription of DNA into RNA using the four ribonucleoside triphosphates as substrates.</text>
</comment>
<dbReference type="InterPro" id="IPR015712">
    <property type="entry name" value="DNA-dir_RNA_pol_su2"/>
</dbReference>
<protein>
    <recommendedName>
        <fullName evidence="9">DNA-directed RNA polymerase subunit beta</fullName>
        <ecNumber evidence="9">2.7.7.6</ecNumber>
    </recommendedName>
</protein>
<dbReference type="InterPro" id="IPR037034">
    <property type="entry name" value="RNA_pol_Rpb2_2_sf"/>
</dbReference>
<dbReference type="InterPro" id="IPR037033">
    <property type="entry name" value="DNA-dir_RNAP_su2_hyb_sf"/>
</dbReference>
<dbReference type="Gene3D" id="2.40.270.10">
    <property type="entry name" value="DNA-directed RNA polymerase, subunit 2, domain 6"/>
    <property type="match status" value="1"/>
</dbReference>
<dbReference type="InterPro" id="IPR007646">
    <property type="entry name" value="RNA_pol_Rpb2_4"/>
</dbReference>
<dbReference type="InterPro" id="IPR007647">
    <property type="entry name" value="RNA_pol_Rpb2_5"/>
</dbReference>
<dbReference type="PANTHER" id="PTHR20856">
    <property type="entry name" value="DNA-DIRECTED RNA POLYMERASE I SUBUNIT 2"/>
    <property type="match status" value="1"/>
</dbReference>
<evidence type="ECO:0000259" key="11">
    <source>
        <dbReference type="Pfam" id="PF00562"/>
    </source>
</evidence>
<dbReference type="Proteomes" id="UP001605036">
    <property type="component" value="Unassembled WGS sequence"/>
</dbReference>
<evidence type="ECO:0000259" key="15">
    <source>
        <dbReference type="Pfam" id="PF04565"/>
    </source>
</evidence>
<reference evidence="18 19" key="1">
    <citation type="submission" date="2024-09" db="EMBL/GenBank/DDBJ databases">
        <title>Chromosome-scale assembly of Riccia fluitans.</title>
        <authorList>
            <person name="Paukszto L."/>
            <person name="Sawicki J."/>
            <person name="Karawczyk K."/>
            <person name="Piernik-Szablinska J."/>
            <person name="Szczecinska M."/>
            <person name="Mazdziarz M."/>
        </authorList>
    </citation>
    <scope>NUCLEOTIDE SEQUENCE [LARGE SCALE GENOMIC DNA]</scope>
    <source>
        <strain evidence="18">Rf_01</strain>
        <tissue evidence="18">Aerial parts of the thallus</tissue>
    </source>
</reference>
<comment type="catalytic activity">
    <reaction evidence="8 9">
        <text>RNA(n) + a ribonucleoside 5'-triphosphate = RNA(n+1) + diphosphate</text>
        <dbReference type="Rhea" id="RHEA:21248"/>
        <dbReference type="Rhea" id="RHEA-COMP:14527"/>
        <dbReference type="Rhea" id="RHEA-COMP:17342"/>
        <dbReference type="ChEBI" id="CHEBI:33019"/>
        <dbReference type="ChEBI" id="CHEBI:61557"/>
        <dbReference type="ChEBI" id="CHEBI:140395"/>
        <dbReference type="EC" id="2.7.7.6"/>
    </reaction>
</comment>
<gene>
    <name evidence="18" type="ORF">R1flu_005250</name>
</gene>
<dbReference type="InterPro" id="IPR014724">
    <property type="entry name" value="RNA_pol_RPB2_OB-fold"/>
</dbReference>
<dbReference type="InterPro" id="IPR007121">
    <property type="entry name" value="RNA_pol_bsu_CS"/>
</dbReference>
<evidence type="ECO:0000256" key="4">
    <source>
        <dbReference type="ARBA" id="ARBA00022695"/>
    </source>
</evidence>
<feature type="domain" description="RNA polymerase Rpb2" evidence="15">
    <location>
        <begin position="827"/>
        <end position="887"/>
    </location>
</feature>
<keyword evidence="3 9" id="KW-0808">Transferase</keyword>
<dbReference type="InterPro" id="IPR007642">
    <property type="entry name" value="RNA_pol_Rpb2_2"/>
</dbReference>
<evidence type="ECO:0000259" key="12">
    <source>
        <dbReference type="Pfam" id="PF04560"/>
    </source>
</evidence>
<dbReference type="Gene3D" id="3.90.1100.10">
    <property type="match status" value="2"/>
</dbReference>
<comment type="similarity">
    <text evidence="1 9">Belongs to the RNA polymerase beta chain family.</text>
</comment>
<evidence type="ECO:0000256" key="9">
    <source>
        <dbReference type="RuleBase" id="RU363031"/>
    </source>
</evidence>
<evidence type="ECO:0000259" key="16">
    <source>
        <dbReference type="Pfam" id="PF04566"/>
    </source>
</evidence>
<evidence type="ECO:0000259" key="13">
    <source>
        <dbReference type="Pfam" id="PF04561"/>
    </source>
</evidence>
<dbReference type="EMBL" id="JBHFFA010000003">
    <property type="protein sequence ID" value="KAL2633771.1"/>
    <property type="molecule type" value="Genomic_DNA"/>
</dbReference>
<dbReference type="InterPro" id="IPR007120">
    <property type="entry name" value="DNA-dir_RNAP_su2_dom"/>
</dbReference>
<dbReference type="Gene3D" id="3.90.1110.10">
    <property type="entry name" value="RNA polymerase Rpb2, domain 2"/>
    <property type="match status" value="1"/>
</dbReference>
<dbReference type="Pfam" id="PF04567">
    <property type="entry name" value="RNA_pol_Rpb2_5"/>
    <property type="match status" value="1"/>
</dbReference>
<dbReference type="Pfam" id="PF04565">
    <property type="entry name" value="RNA_pol_Rpb2_3"/>
    <property type="match status" value="1"/>
</dbReference>
<feature type="domain" description="RNA polymerase Rpb2" evidence="17">
    <location>
        <begin position="1016"/>
        <end position="1069"/>
    </location>
</feature>
<evidence type="ECO:0000313" key="19">
    <source>
        <dbReference type="Proteomes" id="UP001605036"/>
    </source>
</evidence>
<organism evidence="18 19">
    <name type="scientific">Riccia fluitans</name>
    <dbReference type="NCBI Taxonomy" id="41844"/>
    <lineage>
        <taxon>Eukaryota</taxon>
        <taxon>Viridiplantae</taxon>
        <taxon>Streptophyta</taxon>
        <taxon>Embryophyta</taxon>
        <taxon>Marchantiophyta</taxon>
        <taxon>Marchantiopsida</taxon>
        <taxon>Marchantiidae</taxon>
        <taxon>Marchantiales</taxon>
        <taxon>Ricciaceae</taxon>
        <taxon>Riccia</taxon>
    </lineage>
</organism>
<feature type="domain" description="RNA polymerase Rpb2" evidence="12">
    <location>
        <begin position="1444"/>
        <end position="1535"/>
    </location>
</feature>
<dbReference type="Pfam" id="PF04563">
    <property type="entry name" value="RNA_pol_Rpb2_1"/>
    <property type="match status" value="1"/>
</dbReference>
<dbReference type="Pfam" id="PF00562">
    <property type="entry name" value="RNA_pol_Rpb2_6"/>
    <property type="match status" value="1"/>
</dbReference>
<feature type="domain" description="RNA polymerase Rpb2" evidence="16">
    <location>
        <begin position="925"/>
        <end position="989"/>
    </location>
</feature>
<feature type="domain" description="RNA polymerase Rpb2" evidence="13">
    <location>
        <begin position="590"/>
        <end position="752"/>
    </location>
</feature>
<evidence type="ECO:0000256" key="6">
    <source>
        <dbReference type="ARBA" id="ARBA00022833"/>
    </source>
</evidence>
<dbReference type="Gene3D" id="3.90.1800.10">
    <property type="entry name" value="RNA polymerase alpha subunit dimerisation domain"/>
    <property type="match status" value="1"/>
</dbReference>
<feature type="region of interest" description="Disordered" evidence="10">
    <location>
        <begin position="385"/>
        <end position="404"/>
    </location>
</feature>
<sequence length="1540" mass="172484">MDRDPFAFQPVRVNGDAPVAVYPRRSRNSGIPAIRDNGYQEAKQKLPCSAIRDWKQTPRTLIDSPVTVRTAKNRKHPLVSEEEKVKIYEGNEAEDERRWYVAKSFFDSRSLVADTITSYDNFVNKGIQKLFEESEPLEVLPERTLAYKIKGEISKVVIRFGDPEFASKPEVAHEDREIMIEAETPTSQKMDMRKFSKGDRTRINWFLNTELSGGVDAGPNSGRGSDVIPFVKTYSRRKSLREKRKGALLRADHGKHGVGKSPNNGNSSLAPLLYRKIDDQTSGLKVKEVLHISPDLAEEDLDGPTGAGDTSVAMAEDSPLRVEEGRPPSSNGARPQKVAAAGLVSKSPTRERKRPKPEGSKNGEDYIDFEHFHNKRPAKEITNLGAEKKLQGDHSNSGKGYGTVKHKKDYRLLPVEACLRGMTYSSPLYARVTMEVHYGSLEVQSKNNESSLNPKLACSQVNVIQEKVLLGRIPVMVGSSLCHLRQIKSSIAKEKGDDAVHGECCMDPGGYFIIKGSEKVIVAQEERNGQKIWLSNFKGTWIASYTPRRKGFSNYNYQRTLVKLTPPGEKDDAPQKGLWPLFTVVIPGVEAIPLGLVLFALGVKNDQEIVKMICYEDSPIAKGTEEDLPGKDIDEVCPVDTELVQIIVPSLNDAHNQLEKAYKDWDQNSFETSKDESDVASYFIGGRSRTKRQPDQRLKQGQELLSTRLLPHIKDSRSKAYFLSYMARIVCFGFLGRERPTDRDDFKNKRLELSGEIMSHQFSKLMSHLQHTVRQRVQKHLSKNQEPDSVEKYVEEKVITRGFKTAFSSGIWMGRDVLKTSGIVFDLKRSNPISALCQLRELRQYVPPSTRVGDGARHLTFSQWGRICPIDTPDGAACGLVKNLALTGIVSCAGAKAPVFDCFQANGVKALESLTLPILRITTKVFVNGSWVGFIELKRTLPLLTSLRKLRKIPATPELHQMEVIYDGVRRELHVSTDAGRVLRPLLVVHKNKLNLNQEMVSAYISKEMGKPQERFDWFLQNGVIELLGVEEEEKALVAFHGADLELARQQQQQPTRIRWKFSHAEIHPSLILGLSASLIPFPHRNQSTRNMFEAHKHSKQAIGVYATNFIFRSDTSGHQLFYPQKQLVKTHAAECLRKPELFSGQNAIVAVACYTGYNQEDSIIMDQSALDRGMFRTQHYRTFKAEERSQHETFGKPCASEVDGRIRSFRTSQMLEEDGFPFIGCNVGTHDVLVGKVGSKAQGVGASCTKEPSSTRLKAHEKGRVDQVILAQNENGKKIAKVKLIETRMPEVGDKFATMHGQKGIVGAVFTQEDLPFTQEGIVPDIIINPHAFPSRQTLGQLCESALGKAVAKRGPQAFATPFTPTCTVEWITDVLHQTGYEGWGSETMYSGFTGQAMEAKIFIGTTFYQRLTHMVQDKIKYRSRGHVHPLTRQPVADRKRNGGVKFGEMERDCLIAHGAAATLQERTFHLSDYHEVAICRGCKQMAHIDADRVPTCRFCTKGTKDEIVKVEIPYSCKLLVQELQSMGISIGLDTEIIP</sequence>